<evidence type="ECO:0000313" key="2">
    <source>
        <dbReference type="Proteomes" id="UP000828390"/>
    </source>
</evidence>
<dbReference type="Proteomes" id="UP000828390">
    <property type="component" value="Unassembled WGS sequence"/>
</dbReference>
<proteinExistence type="predicted"/>
<dbReference type="AlphaFoldDB" id="A0A9D4HMX5"/>
<dbReference type="EMBL" id="JAIWYP010000013">
    <property type="protein sequence ID" value="KAH3722271.1"/>
    <property type="molecule type" value="Genomic_DNA"/>
</dbReference>
<sequence>MRTHGRMRKESLGDCEVVVITHGRTRRNDSLGDLESSLYRGKGLTEEPMRLWGRRDNA</sequence>
<organism evidence="1 2">
    <name type="scientific">Dreissena polymorpha</name>
    <name type="common">Zebra mussel</name>
    <name type="synonym">Mytilus polymorpha</name>
    <dbReference type="NCBI Taxonomy" id="45954"/>
    <lineage>
        <taxon>Eukaryota</taxon>
        <taxon>Metazoa</taxon>
        <taxon>Spiralia</taxon>
        <taxon>Lophotrochozoa</taxon>
        <taxon>Mollusca</taxon>
        <taxon>Bivalvia</taxon>
        <taxon>Autobranchia</taxon>
        <taxon>Heteroconchia</taxon>
        <taxon>Euheterodonta</taxon>
        <taxon>Imparidentia</taxon>
        <taxon>Neoheterodontei</taxon>
        <taxon>Myida</taxon>
        <taxon>Dreissenoidea</taxon>
        <taxon>Dreissenidae</taxon>
        <taxon>Dreissena</taxon>
    </lineage>
</organism>
<accession>A0A9D4HMX5</accession>
<name>A0A9D4HMX5_DREPO</name>
<reference evidence="1" key="2">
    <citation type="submission" date="2020-11" db="EMBL/GenBank/DDBJ databases">
        <authorList>
            <person name="McCartney M.A."/>
            <person name="Auch B."/>
            <person name="Kono T."/>
            <person name="Mallez S."/>
            <person name="Becker A."/>
            <person name="Gohl D.M."/>
            <person name="Silverstein K.A.T."/>
            <person name="Koren S."/>
            <person name="Bechman K.B."/>
            <person name="Herman A."/>
            <person name="Abrahante J.E."/>
            <person name="Garbe J."/>
        </authorList>
    </citation>
    <scope>NUCLEOTIDE SEQUENCE</scope>
    <source>
        <strain evidence="1">Duluth1</strain>
        <tissue evidence="1">Whole animal</tissue>
    </source>
</reference>
<evidence type="ECO:0000313" key="1">
    <source>
        <dbReference type="EMBL" id="KAH3722271.1"/>
    </source>
</evidence>
<keyword evidence="2" id="KW-1185">Reference proteome</keyword>
<gene>
    <name evidence="1" type="ORF">DPMN_065227</name>
</gene>
<protein>
    <submittedName>
        <fullName evidence="1">Uncharacterized protein</fullName>
    </submittedName>
</protein>
<reference evidence="1" key="1">
    <citation type="journal article" date="2019" name="bioRxiv">
        <title>The Genome of the Zebra Mussel, Dreissena polymorpha: A Resource for Invasive Species Research.</title>
        <authorList>
            <person name="McCartney M.A."/>
            <person name="Auch B."/>
            <person name="Kono T."/>
            <person name="Mallez S."/>
            <person name="Zhang Y."/>
            <person name="Obille A."/>
            <person name="Becker A."/>
            <person name="Abrahante J.E."/>
            <person name="Garbe J."/>
            <person name="Badalamenti J.P."/>
            <person name="Herman A."/>
            <person name="Mangelson H."/>
            <person name="Liachko I."/>
            <person name="Sullivan S."/>
            <person name="Sone E.D."/>
            <person name="Koren S."/>
            <person name="Silverstein K.A.T."/>
            <person name="Beckman K.B."/>
            <person name="Gohl D.M."/>
        </authorList>
    </citation>
    <scope>NUCLEOTIDE SEQUENCE</scope>
    <source>
        <strain evidence="1">Duluth1</strain>
        <tissue evidence="1">Whole animal</tissue>
    </source>
</reference>
<comment type="caution">
    <text evidence="1">The sequence shown here is derived from an EMBL/GenBank/DDBJ whole genome shotgun (WGS) entry which is preliminary data.</text>
</comment>